<dbReference type="GO" id="GO:0005762">
    <property type="term" value="C:mitochondrial large ribosomal subunit"/>
    <property type="evidence" value="ECO:0007669"/>
    <property type="project" value="TreeGrafter"/>
</dbReference>
<keyword evidence="4" id="KW-0496">Mitochondrion</keyword>
<keyword evidence="5" id="KW-0687">Ribonucleoprotein</keyword>
<gene>
    <name evidence="8" type="ORF">SRS1_14198</name>
</gene>
<dbReference type="SMART" id="SM00916">
    <property type="entry name" value="L51_S25_CI-B8"/>
    <property type="match status" value="1"/>
</dbReference>
<comment type="subcellular location">
    <subcellularLocation>
        <location evidence="1">Mitochondrion</location>
    </subcellularLocation>
</comment>
<evidence type="ECO:0000313" key="9">
    <source>
        <dbReference type="Proteomes" id="UP000239563"/>
    </source>
</evidence>
<evidence type="ECO:0000256" key="4">
    <source>
        <dbReference type="ARBA" id="ARBA00023128"/>
    </source>
</evidence>
<evidence type="ECO:0000256" key="2">
    <source>
        <dbReference type="ARBA" id="ARBA00006073"/>
    </source>
</evidence>
<evidence type="ECO:0000313" key="8">
    <source>
        <dbReference type="EMBL" id="SJX63399.1"/>
    </source>
</evidence>
<feature type="domain" description="Ribosomal protein/NADH dehydrogenase" evidence="7">
    <location>
        <begin position="44"/>
        <end position="123"/>
    </location>
</feature>
<evidence type="ECO:0000256" key="1">
    <source>
        <dbReference type="ARBA" id="ARBA00004173"/>
    </source>
</evidence>
<organism evidence="8 9">
    <name type="scientific">Sporisorium reilianum f. sp. reilianum</name>
    <dbReference type="NCBI Taxonomy" id="72559"/>
    <lineage>
        <taxon>Eukaryota</taxon>
        <taxon>Fungi</taxon>
        <taxon>Dikarya</taxon>
        <taxon>Basidiomycota</taxon>
        <taxon>Ustilaginomycotina</taxon>
        <taxon>Ustilaginomycetes</taxon>
        <taxon>Ustilaginales</taxon>
        <taxon>Ustilaginaceae</taxon>
        <taxon>Sporisorium</taxon>
    </lineage>
</organism>
<accession>A0A2N8UF66</accession>
<evidence type="ECO:0000256" key="3">
    <source>
        <dbReference type="ARBA" id="ARBA00022980"/>
    </source>
</evidence>
<reference evidence="8 9" key="1">
    <citation type="submission" date="2017-02" db="EMBL/GenBank/DDBJ databases">
        <authorList>
            <person name="Peterson S.W."/>
        </authorList>
    </citation>
    <scope>NUCLEOTIDE SEQUENCE [LARGE SCALE GENOMIC DNA]</scope>
    <source>
        <strain evidence="8 9">SRS1_H2-8</strain>
    </source>
</reference>
<dbReference type="PANTHER" id="PTHR21396:SF2">
    <property type="entry name" value="LARGE RIBOSOMAL SUBUNIT PROTEIN ML43"/>
    <property type="match status" value="1"/>
</dbReference>
<proteinExistence type="inferred from homology"/>
<dbReference type="InterPro" id="IPR036249">
    <property type="entry name" value="Thioredoxin-like_sf"/>
</dbReference>
<evidence type="ECO:0000256" key="5">
    <source>
        <dbReference type="ARBA" id="ARBA00023274"/>
    </source>
</evidence>
<dbReference type="InterPro" id="IPR039927">
    <property type="entry name" value="Ribosomal_mL43"/>
</dbReference>
<dbReference type="GO" id="GO:0003735">
    <property type="term" value="F:structural constituent of ribosome"/>
    <property type="evidence" value="ECO:0007669"/>
    <property type="project" value="InterPro"/>
</dbReference>
<dbReference type="InterPro" id="IPR007741">
    <property type="entry name" value="Ribosomal_mL43/mS25/NADH_DH"/>
</dbReference>
<evidence type="ECO:0000259" key="7">
    <source>
        <dbReference type="SMART" id="SM00916"/>
    </source>
</evidence>
<dbReference type="Gene3D" id="3.40.30.10">
    <property type="entry name" value="Glutaredoxin"/>
    <property type="match status" value="1"/>
</dbReference>
<sequence length="156" mass="17075">MSYLKRFTRILRGSLSTAPSTPSTSGAVGAFHLPLRKLVVRYSQHNASSSGTRAFLLSPRFAALAHTYPSVEFVVDRAARDKHPLATGFYAASEKQGRRKDVSLANLDANQVEAKVRLVVESSGARVKSLKRRSVESKVEGARGVWSQLHDKPVDV</sequence>
<protein>
    <recommendedName>
        <fullName evidence="6">Large ribosomal subunit protein mL43</fullName>
    </recommendedName>
</protein>
<name>A0A2N8UF66_9BASI</name>
<dbReference type="Proteomes" id="UP000239563">
    <property type="component" value="Chromosome VIII"/>
</dbReference>
<dbReference type="EMBL" id="LT795061">
    <property type="protein sequence ID" value="SJX63399.1"/>
    <property type="molecule type" value="Genomic_DNA"/>
</dbReference>
<dbReference type="PANTHER" id="PTHR21396">
    <property type="entry name" value="39S RIBOSOMAL PROTEIN L43"/>
    <property type="match status" value="1"/>
</dbReference>
<dbReference type="AlphaFoldDB" id="A0A2N8UF66"/>
<dbReference type="GO" id="GO:0032543">
    <property type="term" value="P:mitochondrial translation"/>
    <property type="evidence" value="ECO:0007669"/>
    <property type="project" value="InterPro"/>
</dbReference>
<keyword evidence="3 8" id="KW-0689">Ribosomal protein</keyword>
<evidence type="ECO:0000256" key="6">
    <source>
        <dbReference type="ARBA" id="ARBA00035188"/>
    </source>
</evidence>
<dbReference type="SUPFAM" id="SSF52833">
    <property type="entry name" value="Thioredoxin-like"/>
    <property type="match status" value="1"/>
</dbReference>
<comment type="similarity">
    <text evidence="2">Belongs to the mitochondrion-specific ribosomal protein mL43 family.</text>
</comment>